<evidence type="ECO:0000313" key="2">
    <source>
        <dbReference type="Proteomes" id="UP001564657"/>
    </source>
</evidence>
<organism evidence="1 2">
    <name type="scientific">Clostridium moutaii</name>
    <dbReference type="NCBI Taxonomy" id="3240932"/>
    <lineage>
        <taxon>Bacteria</taxon>
        <taxon>Bacillati</taxon>
        <taxon>Bacillota</taxon>
        <taxon>Clostridia</taxon>
        <taxon>Eubacteriales</taxon>
        <taxon>Clostridiaceae</taxon>
        <taxon>Clostridium</taxon>
    </lineage>
</organism>
<keyword evidence="2" id="KW-1185">Reference proteome</keyword>
<proteinExistence type="predicted"/>
<dbReference type="RefSeq" id="WP_369703917.1">
    <property type="nucleotide sequence ID" value="NZ_JBGEWD010000005.1"/>
</dbReference>
<dbReference type="SUPFAM" id="SSF51182">
    <property type="entry name" value="RmlC-like cupins"/>
    <property type="match status" value="1"/>
</dbReference>
<evidence type="ECO:0000313" key="1">
    <source>
        <dbReference type="EMBL" id="MEY8000032.1"/>
    </source>
</evidence>
<protein>
    <submittedName>
        <fullName evidence="1">HutD family protein</fullName>
    </submittedName>
</protein>
<dbReference type="InterPro" id="IPR010282">
    <property type="entry name" value="Uncharacterised_HutD/Ves"/>
</dbReference>
<comment type="caution">
    <text evidence="1">The sequence shown here is derived from an EMBL/GenBank/DDBJ whole genome shotgun (WGS) entry which is preliminary data.</text>
</comment>
<dbReference type="EMBL" id="JBGEWD010000005">
    <property type="protein sequence ID" value="MEY8000032.1"/>
    <property type="molecule type" value="Genomic_DNA"/>
</dbReference>
<dbReference type="Proteomes" id="UP001564657">
    <property type="component" value="Unassembled WGS sequence"/>
</dbReference>
<dbReference type="InterPro" id="IPR011051">
    <property type="entry name" value="RmlC_Cupin_sf"/>
</dbReference>
<dbReference type="InterPro" id="IPR014710">
    <property type="entry name" value="RmlC-like_jellyroll"/>
</dbReference>
<sequence length="210" mass="24673">MENKINIIRKSEYKMSEWSGGTTTELLIYPYETKYIDRNFKWRLSSAKVEVEESEFTYLSGFSRIIMILEGNLTLKHQDHYEKILTPFQQDSFMGHWHTKSYGKATDFNLMLSKDCEGKLEPLSLKRQETYNMVFDEYESFKNSDKFKKLTYIFYNLSGDLNIKIGGKSFALRSKELMDVTMVTNAGKPNIEFYNGSEKETRIIKAVILY</sequence>
<gene>
    <name evidence="1" type="ORF">AB8U03_07440</name>
</gene>
<dbReference type="Gene3D" id="2.60.120.10">
    <property type="entry name" value="Jelly Rolls"/>
    <property type="match status" value="1"/>
</dbReference>
<dbReference type="PANTHER" id="PTHR37943:SF1">
    <property type="entry name" value="PROTEIN VES"/>
    <property type="match status" value="1"/>
</dbReference>
<accession>A0ABV4BMM9</accession>
<name>A0ABV4BMM9_9CLOT</name>
<dbReference type="PANTHER" id="PTHR37943">
    <property type="entry name" value="PROTEIN VES"/>
    <property type="match status" value="1"/>
</dbReference>
<dbReference type="Pfam" id="PF05962">
    <property type="entry name" value="HutD"/>
    <property type="match status" value="1"/>
</dbReference>
<reference evidence="1 2" key="1">
    <citation type="submission" date="2024-08" db="EMBL/GenBank/DDBJ databases">
        <title>Clostridium lapicellarii sp. nov., and Clostridium renhuaiense sp. nov., two species isolated from the mud in a fermentation cellar used for producing sauce-flavour Chinese liquors.</title>
        <authorList>
            <person name="Yang F."/>
            <person name="Wang H."/>
            <person name="Chen L.Q."/>
            <person name="Zhou N."/>
            <person name="Lu J.J."/>
            <person name="Pu X.X."/>
            <person name="Wan B."/>
            <person name="Wang L."/>
            <person name="Liu S.J."/>
        </authorList>
    </citation>
    <scope>NUCLEOTIDE SEQUENCE [LARGE SCALE GENOMIC DNA]</scope>
    <source>
        <strain evidence="1 2">MT-5</strain>
    </source>
</reference>